<dbReference type="AlphaFoldDB" id="A0A1Y1BJR6"/>
<organism evidence="1 2">
    <name type="scientific">Burkholderia stabilis</name>
    <dbReference type="NCBI Taxonomy" id="95485"/>
    <lineage>
        <taxon>Bacteria</taxon>
        <taxon>Pseudomonadati</taxon>
        <taxon>Pseudomonadota</taxon>
        <taxon>Betaproteobacteria</taxon>
        <taxon>Burkholderiales</taxon>
        <taxon>Burkholderiaceae</taxon>
        <taxon>Burkholderia</taxon>
        <taxon>Burkholderia cepacia complex</taxon>
    </lineage>
</organism>
<gene>
    <name evidence="1" type="ORF">BSFP_029400</name>
</gene>
<evidence type="ECO:0000313" key="1">
    <source>
        <dbReference type="EMBL" id="BAX60093.1"/>
    </source>
</evidence>
<protein>
    <submittedName>
        <fullName evidence="1">Uncharacterized protein</fullName>
    </submittedName>
</protein>
<reference evidence="1 2" key="1">
    <citation type="journal article" date="2017" name="Genome Announc.">
        <title>Complete Genome Sequence of Burkholderia stabilis FERMP-21014.</title>
        <authorList>
            <person name="Konishi K."/>
            <person name="Kumagai T."/>
            <person name="Sakasegawa S."/>
            <person name="Tamura T."/>
        </authorList>
    </citation>
    <scope>NUCLEOTIDE SEQUENCE [LARGE SCALE GENOMIC DNA]</scope>
    <source>
        <strain evidence="1 2">FERMP-21014</strain>
    </source>
</reference>
<name>A0A1Y1BJR6_9BURK</name>
<dbReference type="EMBL" id="AP018111">
    <property type="protein sequence ID" value="BAX60093.1"/>
    <property type="molecule type" value="Genomic_DNA"/>
</dbReference>
<proteinExistence type="predicted"/>
<evidence type="ECO:0000313" key="2">
    <source>
        <dbReference type="Proteomes" id="UP000218432"/>
    </source>
</evidence>
<accession>A0A1Y1BJR6</accession>
<dbReference type="Proteomes" id="UP000218432">
    <property type="component" value="Chromosome 1"/>
</dbReference>
<sequence length="29" mass="3296">MAISVCRAQGWRVRHRLRGGGRVAVLNEF</sequence>